<protein>
    <submittedName>
        <fullName evidence="1">Uncharacterized protein</fullName>
    </submittedName>
</protein>
<comment type="caution">
    <text evidence="1">The sequence shown here is derived from an EMBL/GenBank/DDBJ whole genome shotgun (WGS) entry which is preliminary data.</text>
</comment>
<feature type="non-terminal residue" evidence="1">
    <location>
        <position position="1"/>
    </location>
</feature>
<organism evidence="1 2">
    <name type="scientific">Pristionchus mayeri</name>
    <dbReference type="NCBI Taxonomy" id="1317129"/>
    <lineage>
        <taxon>Eukaryota</taxon>
        <taxon>Metazoa</taxon>
        <taxon>Ecdysozoa</taxon>
        <taxon>Nematoda</taxon>
        <taxon>Chromadorea</taxon>
        <taxon>Rhabditida</taxon>
        <taxon>Rhabditina</taxon>
        <taxon>Diplogasteromorpha</taxon>
        <taxon>Diplogasteroidea</taxon>
        <taxon>Neodiplogasteridae</taxon>
        <taxon>Pristionchus</taxon>
    </lineage>
</organism>
<accession>A0AAN5D365</accession>
<evidence type="ECO:0000313" key="2">
    <source>
        <dbReference type="Proteomes" id="UP001328107"/>
    </source>
</evidence>
<sequence length="126" mass="14161">LNDPLRYADFFFTLFPQYAEIATAVQDAINLSDLPRAATNTLIHLRRSGIISDQTLYRVEEAVNTAFAPSSDPKSLGAMMRDGAQYMTDGLRCMLIDRIVPVMNETAMEDTAMCLQRRQQYFSGTV</sequence>
<feature type="non-terminal residue" evidence="1">
    <location>
        <position position="126"/>
    </location>
</feature>
<dbReference type="EMBL" id="BTRK01000005">
    <property type="protein sequence ID" value="GMR55703.1"/>
    <property type="molecule type" value="Genomic_DNA"/>
</dbReference>
<dbReference type="Proteomes" id="UP001328107">
    <property type="component" value="Unassembled WGS sequence"/>
</dbReference>
<keyword evidence="2" id="KW-1185">Reference proteome</keyword>
<dbReference type="AlphaFoldDB" id="A0AAN5D365"/>
<evidence type="ECO:0000313" key="1">
    <source>
        <dbReference type="EMBL" id="GMR55703.1"/>
    </source>
</evidence>
<reference evidence="2" key="1">
    <citation type="submission" date="2022-10" db="EMBL/GenBank/DDBJ databases">
        <title>Genome assembly of Pristionchus species.</title>
        <authorList>
            <person name="Yoshida K."/>
            <person name="Sommer R.J."/>
        </authorList>
    </citation>
    <scope>NUCLEOTIDE SEQUENCE [LARGE SCALE GENOMIC DNA]</scope>
    <source>
        <strain evidence="2">RS5460</strain>
    </source>
</reference>
<gene>
    <name evidence="1" type="ORF">PMAYCL1PPCAC_25898</name>
</gene>
<proteinExistence type="predicted"/>
<name>A0AAN5D365_9BILA</name>